<keyword evidence="1" id="KW-0812">Transmembrane</keyword>
<comment type="caution">
    <text evidence="2">The sequence shown here is derived from an EMBL/GenBank/DDBJ whole genome shotgun (WGS) entry which is preliminary data.</text>
</comment>
<name>A0A1F8H127_9BACT</name>
<protein>
    <submittedName>
        <fullName evidence="2">Uncharacterized protein</fullName>
    </submittedName>
</protein>
<feature type="transmembrane region" description="Helical" evidence="1">
    <location>
        <begin position="186"/>
        <end position="206"/>
    </location>
</feature>
<dbReference type="Proteomes" id="UP000177111">
    <property type="component" value="Unassembled WGS sequence"/>
</dbReference>
<reference evidence="2 3" key="1">
    <citation type="journal article" date="2016" name="Nat. Commun.">
        <title>Thousands of microbial genomes shed light on interconnected biogeochemical processes in an aquifer system.</title>
        <authorList>
            <person name="Anantharaman K."/>
            <person name="Brown C.T."/>
            <person name="Hug L.A."/>
            <person name="Sharon I."/>
            <person name="Castelle C.J."/>
            <person name="Probst A.J."/>
            <person name="Thomas B.C."/>
            <person name="Singh A."/>
            <person name="Wilkins M.J."/>
            <person name="Karaoz U."/>
            <person name="Brodie E.L."/>
            <person name="Williams K.H."/>
            <person name="Hubbard S.S."/>
            <person name="Banfield J.F."/>
        </authorList>
    </citation>
    <scope>NUCLEOTIDE SEQUENCE [LARGE SCALE GENOMIC DNA]</scope>
</reference>
<keyword evidence="1" id="KW-0472">Membrane</keyword>
<dbReference type="AlphaFoldDB" id="A0A1F8H127"/>
<dbReference type="EMBL" id="MGKT01000002">
    <property type="protein sequence ID" value="OGN31334.1"/>
    <property type="molecule type" value="Genomic_DNA"/>
</dbReference>
<evidence type="ECO:0000313" key="3">
    <source>
        <dbReference type="Proteomes" id="UP000177111"/>
    </source>
</evidence>
<proteinExistence type="predicted"/>
<keyword evidence="1" id="KW-1133">Transmembrane helix</keyword>
<sequence length="225" mass="24444">MDSSNKQKRIMVALSATFFILLSASFVLASEKDYLILSVSITNENININSITQKIFDDANLPIPTEGTYVVSLIDGSTVVSRGFFEVSDNTADLEVIGKRSGDAGDQYGESQSNRKDALIFLPLTVSAEAANSSIRISKNGQTLLAQKLSEIPINIVSGLNARIITPMPSASFPPFPTEDIPSNNWLFWFFGLAAVISVALTIFLIRHKGQKPQPSINTPQIPLP</sequence>
<gene>
    <name evidence="2" type="ORF">A3I96_00635</name>
</gene>
<organism evidence="2 3">
    <name type="scientific">Candidatus Yanofskybacteria bacterium RIFCSPLOWO2_02_FULL_44_18</name>
    <dbReference type="NCBI Taxonomy" id="1802705"/>
    <lineage>
        <taxon>Bacteria</taxon>
        <taxon>Candidatus Yanofskyibacteriota</taxon>
    </lineage>
</organism>
<evidence type="ECO:0000313" key="2">
    <source>
        <dbReference type="EMBL" id="OGN31334.1"/>
    </source>
</evidence>
<evidence type="ECO:0000256" key="1">
    <source>
        <dbReference type="SAM" id="Phobius"/>
    </source>
</evidence>
<accession>A0A1F8H127</accession>